<reference evidence="2 3" key="1">
    <citation type="submission" date="2020-04" db="EMBL/GenBank/DDBJ databases">
        <title>Flammeovirga sp. SR4, a novel species isolated from seawater.</title>
        <authorList>
            <person name="Wang X."/>
        </authorList>
    </citation>
    <scope>NUCLEOTIDE SEQUENCE [LARGE SCALE GENOMIC DNA]</scope>
    <source>
        <strain evidence="2 3">SR4</strain>
    </source>
</reference>
<proteinExistence type="predicted"/>
<dbReference type="Proteomes" id="UP000585050">
    <property type="component" value="Unassembled WGS sequence"/>
</dbReference>
<evidence type="ECO:0000313" key="3">
    <source>
        <dbReference type="Proteomes" id="UP000585050"/>
    </source>
</evidence>
<keyword evidence="3" id="KW-1185">Reference proteome</keyword>
<evidence type="ECO:0008006" key="4">
    <source>
        <dbReference type="Google" id="ProtNLM"/>
    </source>
</evidence>
<organism evidence="2 3">
    <name type="scientific">Flammeovirga agarivorans</name>
    <dbReference type="NCBI Taxonomy" id="2726742"/>
    <lineage>
        <taxon>Bacteria</taxon>
        <taxon>Pseudomonadati</taxon>
        <taxon>Bacteroidota</taxon>
        <taxon>Cytophagia</taxon>
        <taxon>Cytophagales</taxon>
        <taxon>Flammeovirgaceae</taxon>
        <taxon>Flammeovirga</taxon>
    </lineage>
</organism>
<gene>
    <name evidence="2" type="ORF">HGP29_19970</name>
</gene>
<evidence type="ECO:0000256" key="1">
    <source>
        <dbReference type="SAM" id="SignalP"/>
    </source>
</evidence>
<dbReference type="AlphaFoldDB" id="A0A7X8XXX3"/>
<comment type="caution">
    <text evidence="2">The sequence shown here is derived from an EMBL/GenBank/DDBJ whole genome shotgun (WGS) entry which is preliminary data.</text>
</comment>
<dbReference type="EMBL" id="JABAIL010000006">
    <property type="protein sequence ID" value="NLR93485.1"/>
    <property type="molecule type" value="Genomic_DNA"/>
</dbReference>
<name>A0A7X8XXX3_9BACT</name>
<protein>
    <recommendedName>
        <fullName evidence="4">Outer membrane protein beta-barrel domain-containing protein</fullName>
    </recommendedName>
</protein>
<sequence length="167" mass="19162">MRIRLLLLLFLFSGFTLFAQQCPNPYKQFQKNEKKLTVDFGLIAGVSPYSINYYDQYGDFAYTGSDVTYNIGAIVTINRLTVTFSKSFAKKEHDISGRDIIINDYMLLTLGYDFFIEDIYLSPYMGYSSKWVAGSHIGYKKGKMTYFVDINSQMSINLGVKMKLFGQ</sequence>
<feature type="signal peptide" evidence="1">
    <location>
        <begin position="1"/>
        <end position="19"/>
    </location>
</feature>
<keyword evidence="1" id="KW-0732">Signal</keyword>
<accession>A0A7X8XXX3</accession>
<evidence type="ECO:0000313" key="2">
    <source>
        <dbReference type="EMBL" id="NLR93485.1"/>
    </source>
</evidence>
<feature type="chain" id="PRO_5031430596" description="Outer membrane protein beta-barrel domain-containing protein" evidence="1">
    <location>
        <begin position="20"/>
        <end position="167"/>
    </location>
</feature>
<dbReference type="RefSeq" id="WP_168884195.1">
    <property type="nucleotide sequence ID" value="NZ_JABAIL010000006.1"/>
</dbReference>